<dbReference type="GO" id="GO:0007030">
    <property type="term" value="P:Golgi organization"/>
    <property type="evidence" value="ECO:0007669"/>
    <property type="project" value="TreeGrafter"/>
</dbReference>
<gene>
    <name evidence="2" type="ORF">AMS68_000596</name>
</gene>
<dbReference type="GO" id="GO:0009306">
    <property type="term" value="P:protein secretion"/>
    <property type="evidence" value="ECO:0007669"/>
    <property type="project" value="TreeGrafter"/>
</dbReference>
<feature type="region of interest" description="Disordered" evidence="1">
    <location>
        <begin position="239"/>
        <end position="264"/>
    </location>
</feature>
<dbReference type="EMBL" id="CP051139">
    <property type="protein sequence ID" value="QIW95078.1"/>
    <property type="molecule type" value="Genomic_DNA"/>
</dbReference>
<dbReference type="InterPro" id="IPR008551">
    <property type="entry name" value="TANGO2"/>
</dbReference>
<reference evidence="2 3" key="1">
    <citation type="journal article" date="2016" name="Sci. Rep.">
        <title>Peltaster fructicola genome reveals evolution from an invasive phytopathogen to an ectophytic parasite.</title>
        <authorList>
            <person name="Xu C."/>
            <person name="Chen H."/>
            <person name="Gleason M.L."/>
            <person name="Xu J.R."/>
            <person name="Liu H."/>
            <person name="Zhang R."/>
            <person name="Sun G."/>
        </authorList>
    </citation>
    <scope>NUCLEOTIDE SEQUENCE [LARGE SCALE GENOMIC DNA]</scope>
    <source>
        <strain evidence="2 3">LNHT1506</strain>
    </source>
</reference>
<evidence type="ECO:0000256" key="1">
    <source>
        <dbReference type="SAM" id="MobiDB-lite"/>
    </source>
</evidence>
<organism evidence="2 3">
    <name type="scientific">Peltaster fructicola</name>
    <dbReference type="NCBI Taxonomy" id="286661"/>
    <lineage>
        <taxon>Eukaryota</taxon>
        <taxon>Fungi</taxon>
        <taxon>Dikarya</taxon>
        <taxon>Ascomycota</taxon>
        <taxon>Pezizomycotina</taxon>
        <taxon>Dothideomycetes</taxon>
        <taxon>Dothideomycetes incertae sedis</taxon>
        <taxon>Peltaster</taxon>
    </lineage>
</organism>
<dbReference type="PANTHER" id="PTHR17985">
    <property type="entry name" value="SER/THR-RICH PROTEIN T10 IN DGCR REGION"/>
    <property type="match status" value="1"/>
</dbReference>
<name>A0A6H0XKC2_9PEZI</name>
<evidence type="ECO:0000313" key="2">
    <source>
        <dbReference type="EMBL" id="QIW95078.1"/>
    </source>
</evidence>
<feature type="compositionally biased region" description="Polar residues" evidence="1">
    <location>
        <begin position="251"/>
        <end position="264"/>
    </location>
</feature>
<dbReference type="GO" id="GO:0005794">
    <property type="term" value="C:Golgi apparatus"/>
    <property type="evidence" value="ECO:0007669"/>
    <property type="project" value="TreeGrafter"/>
</dbReference>
<proteinExistence type="predicted"/>
<protein>
    <submittedName>
        <fullName evidence="2">Uncharacterized protein</fullName>
    </submittedName>
</protein>
<dbReference type="OrthoDB" id="191601at2759"/>
<dbReference type="Pfam" id="PF05742">
    <property type="entry name" value="TANGO2"/>
    <property type="match status" value="1"/>
</dbReference>
<dbReference type="AlphaFoldDB" id="A0A6H0XKC2"/>
<dbReference type="PANTHER" id="PTHR17985:SF8">
    <property type="entry name" value="TRANSPORT AND GOLGI ORGANIZATION PROTEIN 2 HOMOLOG"/>
    <property type="match status" value="1"/>
</dbReference>
<sequence>MCIAIVSTAHPTYPFILLSNRDEFLTRPTARVDWWQDPHSHVLGPRDLQKQEQGTWLGITSDGRFAVLTNFRDEGVEVTKDKSRGGIVTAWLQPQPESAPSVDQFADHLIHEVGINDVGGFSLLFGQLSRDHKDGLTILSNRSTSSNALPRIARHAGETHGLSNSHYGDLTWPKVVHGEMLLKQAITANVSRGDSKEKLIQSLFDVLCVDTLPKRQEGETWVSFVRQLRNSILIPPVGGNTVDKNRPDSLASGTTDDGSNAPLSITNETAYGTHKQTIILVDTEGKVNWIERTLYDEQAQPVPTSAQDVHIDFQIKGWET</sequence>
<dbReference type="Proteomes" id="UP000503462">
    <property type="component" value="Chromosome 1"/>
</dbReference>
<keyword evidence="3" id="KW-1185">Reference proteome</keyword>
<accession>A0A6H0XKC2</accession>
<evidence type="ECO:0000313" key="3">
    <source>
        <dbReference type="Proteomes" id="UP000503462"/>
    </source>
</evidence>